<dbReference type="PANTHER" id="PTHR22911">
    <property type="entry name" value="ACYL-MALONYL CONDENSING ENZYME-RELATED"/>
    <property type="match status" value="1"/>
</dbReference>
<dbReference type="RefSeq" id="WP_207047549.1">
    <property type="nucleotide sequence ID" value="NZ_JAFLNC010000006.1"/>
</dbReference>
<dbReference type="InterPro" id="IPR000620">
    <property type="entry name" value="EamA_dom"/>
</dbReference>
<proteinExistence type="inferred from homology"/>
<dbReference type="Pfam" id="PF00892">
    <property type="entry name" value="EamA"/>
    <property type="match status" value="1"/>
</dbReference>
<feature type="transmembrane region" description="Helical" evidence="6">
    <location>
        <begin position="153"/>
        <end position="169"/>
    </location>
</feature>
<feature type="transmembrane region" description="Helical" evidence="6">
    <location>
        <begin position="181"/>
        <end position="200"/>
    </location>
</feature>
<sequence length="306" mass="33712">MTILLSDNMRGAAFMSITMAAYVANDTVMKLLSDQLNLYQAMFLRGIFTTLLIGGLCLFKGVLIYRIPKGDRLTITLRLVGEVGGTVFYLTALFHMPIANASAILQALPLAVTLAGAIFLSETVGWRRYLAIFAGFFGVLMIVRPGSDGFNEYSMFAVIAVLFIVLRDISTRRLSVGFPSLFVSLLTSVSVMTVGAGMSLTEEWRPVAFSEVVMLAVAASFIIFGYLFSVMAMRVGDISFSSPFRYTILIWAIILGYVVFGDIPDSWTIMGSLIIVGSGVYTFYRERYVYGKGHRDDHNDSSKRTA</sequence>
<gene>
    <name evidence="8" type="ORF">J0X12_16530</name>
</gene>
<keyword evidence="9" id="KW-1185">Reference proteome</keyword>
<dbReference type="Proteomes" id="UP000664761">
    <property type="component" value="Unassembled WGS sequence"/>
</dbReference>
<feature type="transmembrane region" description="Helical" evidence="6">
    <location>
        <begin position="266"/>
        <end position="284"/>
    </location>
</feature>
<comment type="similarity">
    <text evidence="2">Belongs to the drug/metabolite transporter (DMT) superfamily. 10 TMS drug/metabolite exporter (DME) (TC 2.A.7.3) family.</text>
</comment>
<evidence type="ECO:0000259" key="7">
    <source>
        <dbReference type="Pfam" id="PF00892"/>
    </source>
</evidence>
<feature type="transmembrane region" description="Helical" evidence="6">
    <location>
        <begin position="38"/>
        <end position="63"/>
    </location>
</feature>
<dbReference type="EMBL" id="JAFLNC010000006">
    <property type="protein sequence ID" value="MBO0335230.1"/>
    <property type="molecule type" value="Genomic_DNA"/>
</dbReference>
<evidence type="ECO:0000313" key="9">
    <source>
        <dbReference type="Proteomes" id="UP000664761"/>
    </source>
</evidence>
<feature type="transmembrane region" description="Helical" evidence="6">
    <location>
        <begin position="244"/>
        <end position="260"/>
    </location>
</feature>
<dbReference type="SUPFAM" id="SSF103481">
    <property type="entry name" value="Multidrug resistance efflux transporter EmrE"/>
    <property type="match status" value="2"/>
</dbReference>
<evidence type="ECO:0000256" key="2">
    <source>
        <dbReference type="ARBA" id="ARBA00009853"/>
    </source>
</evidence>
<feature type="transmembrane region" description="Helical" evidence="6">
    <location>
        <begin position="212"/>
        <end position="232"/>
    </location>
</feature>
<feature type="transmembrane region" description="Helical" evidence="6">
    <location>
        <begin position="101"/>
        <end position="120"/>
    </location>
</feature>
<protein>
    <submittedName>
        <fullName evidence="8">DMT family transporter</fullName>
    </submittedName>
</protein>
<evidence type="ECO:0000256" key="6">
    <source>
        <dbReference type="SAM" id="Phobius"/>
    </source>
</evidence>
<comment type="subcellular location">
    <subcellularLocation>
        <location evidence="1">Membrane</location>
        <topology evidence="1">Multi-pass membrane protein</topology>
    </subcellularLocation>
</comment>
<comment type="caution">
    <text evidence="8">The sequence shown here is derived from an EMBL/GenBank/DDBJ whole genome shotgun (WGS) entry which is preliminary data.</text>
</comment>
<evidence type="ECO:0000256" key="5">
    <source>
        <dbReference type="ARBA" id="ARBA00023136"/>
    </source>
</evidence>
<accession>A0ABS3F9N1</accession>
<evidence type="ECO:0000256" key="1">
    <source>
        <dbReference type="ARBA" id="ARBA00004141"/>
    </source>
</evidence>
<keyword evidence="4 6" id="KW-1133">Transmembrane helix</keyword>
<organism evidence="8 9">
    <name type="scientific">Sneathiella sedimenti</name>
    <dbReference type="NCBI Taxonomy" id="2816034"/>
    <lineage>
        <taxon>Bacteria</taxon>
        <taxon>Pseudomonadati</taxon>
        <taxon>Pseudomonadota</taxon>
        <taxon>Alphaproteobacteria</taxon>
        <taxon>Sneathiellales</taxon>
        <taxon>Sneathiellaceae</taxon>
        <taxon>Sneathiella</taxon>
    </lineage>
</organism>
<feature type="transmembrane region" description="Helical" evidence="6">
    <location>
        <begin position="129"/>
        <end position="147"/>
    </location>
</feature>
<dbReference type="InterPro" id="IPR037185">
    <property type="entry name" value="EmrE-like"/>
</dbReference>
<name>A0ABS3F9N1_9PROT</name>
<feature type="domain" description="EamA" evidence="7">
    <location>
        <begin position="10"/>
        <end position="143"/>
    </location>
</feature>
<evidence type="ECO:0000256" key="3">
    <source>
        <dbReference type="ARBA" id="ARBA00022692"/>
    </source>
</evidence>
<reference evidence="8 9" key="1">
    <citation type="submission" date="2021-03" db="EMBL/GenBank/DDBJ databases">
        <title>Sneathiella sp. CAU 1612 isolated from Kang Won-do.</title>
        <authorList>
            <person name="Kim W."/>
        </authorList>
    </citation>
    <scope>NUCLEOTIDE SEQUENCE [LARGE SCALE GENOMIC DNA]</scope>
    <source>
        <strain evidence="8 9">CAU 1612</strain>
    </source>
</reference>
<keyword evidence="3 6" id="KW-0812">Transmembrane</keyword>
<evidence type="ECO:0000256" key="4">
    <source>
        <dbReference type="ARBA" id="ARBA00022989"/>
    </source>
</evidence>
<keyword evidence="5 6" id="KW-0472">Membrane</keyword>
<evidence type="ECO:0000313" key="8">
    <source>
        <dbReference type="EMBL" id="MBO0335230.1"/>
    </source>
</evidence>
<feature type="transmembrane region" description="Helical" evidence="6">
    <location>
        <begin position="75"/>
        <end position="95"/>
    </location>
</feature>
<dbReference type="PANTHER" id="PTHR22911:SF6">
    <property type="entry name" value="SOLUTE CARRIER FAMILY 35 MEMBER G1"/>
    <property type="match status" value="1"/>
</dbReference>